<evidence type="ECO:0000313" key="2">
    <source>
        <dbReference type="EMBL" id="AZG75416.1"/>
    </source>
</evidence>
<sequence length="101" mass="11325">MSKAKTENKSKGIVICAIVAATCGLASMMAPSPAVARQVALMHEAGWHGAAPGHHRGGCFVTTTPTHHTRGIRHWRYPCPYYHRRHLNPYHPPHHRLYPHH</sequence>
<reference evidence="2 3" key="1">
    <citation type="submission" date="2018-11" db="EMBL/GenBank/DDBJ databases">
        <title>Genome squencing of methanotrophic bacteria isolated from alkaline groundwater in Korea.</title>
        <authorList>
            <person name="Nguyen L.N."/>
        </authorList>
    </citation>
    <scope>NUCLEOTIDE SEQUENCE [LARGE SCALE GENOMIC DNA]</scope>
    <source>
        <strain evidence="2 3">GW6</strain>
    </source>
</reference>
<feature type="chain" id="PRO_5017961755" evidence="1">
    <location>
        <begin position="37"/>
        <end position="101"/>
    </location>
</feature>
<organism evidence="2 3">
    <name type="scientific">Methylocystis rosea</name>
    <dbReference type="NCBI Taxonomy" id="173366"/>
    <lineage>
        <taxon>Bacteria</taxon>
        <taxon>Pseudomonadati</taxon>
        <taxon>Pseudomonadota</taxon>
        <taxon>Alphaproteobacteria</taxon>
        <taxon>Hyphomicrobiales</taxon>
        <taxon>Methylocystaceae</taxon>
        <taxon>Methylocystis</taxon>
    </lineage>
</organism>
<feature type="signal peptide" evidence="1">
    <location>
        <begin position="1"/>
        <end position="36"/>
    </location>
</feature>
<accession>A0A3G8M0I6</accession>
<protein>
    <submittedName>
        <fullName evidence="2">Uncharacterized protein</fullName>
    </submittedName>
</protein>
<dbReference type="Proteomes" id="UP000273982">
    <property type="component" value="Chromosome"/>
</dbReference>
<name>A0A3G8M0I6_9HYPH</name>
<proteinExistence type="predicted"/>
<dbReference type="AlphaFoldDB" id="A0A3G8M0I6"/>
<keyword evidence="1" id="KW-0732">Signal</keyword>
<evidence type="ECO:0000313" key="3">
    <source>
        <dbReference type="Proteomes" id="UP000273982"/>
    </source>
</evidence>
<dbReference type="RefSeq" id="WP_124737304.1">
    <property type="nucleotide sequence ID" value="NZ_CP034086.1"/>
</dbReference>
<gene>
    <name evidence="2" type="ORF">EHO51_00880</name>
</gene>
<dbReference type="KEGG" id="mros:EHO51_00880"/>
<evidence type="ECO:0000256" key="1">
    <source>
        <dbReference type="SAM" id="SignalP"/>
    </source>
</evidence>
<dbReference type="EMBL" id="CP034086">
    <property type="protein sequence ID" value="AZG75416.1"/>
    <property type="molecule type" value="Genomic_DNA"/>
</dbReference>